<evidence type="ECO:0000313" key="2">
    <source>
        <dbReference type="Proteomes" id="UP000663879"/>
    </source>
</evidence>
<feature type="non-terminal residue" evidence="1">
    <location>
        <position position="223"/>
    </location>
</feature>
<name>A0A814RUG9_9BILA</name>
<feature type="non-terminal residue" evidence="1">
    <location>
        <position position="1"/>
    </location>
</feature>
<accession>A0A814RUG9</accession>
<organism evidence="1 2">
    <name type="scientific">Brachionus calyciflorus</name>
    <dbReference type="NCBI Taxonomy" id="104777"/>
    <lineage>
        <taxon>Eukaryota</taxon>
        <taxon>Metazoa</taxon>
        <taxon>Spiralia</taxon>
        <taxon>Gnathifera</taxon>
        <taxon>Rotifera</taxon>
        <taxon>Eurotatoria</taxon>
        <taxon>Monogononta</taxon>
        <taxon>Pseudotrocha</taxon>
        <taxon>Ploima</taxon>
        <taxon>Brachionidae</taxon>
        <taxon>Brachionus</taxon>
    </lineage>
</organism>
<reference evidence="1" key="1">
    <citation type="submission" date="2021-02" db="EMBL/GenBank/DDBJ databases">
        <authorList>
            <person name="Nowell W R."/>
        </authorList>
    </citation>
    <scope>NUCLEOTIDE SEQUENCE</scope>
    <source>
        <strain evidence="1">Ploen Becks lab</strain>
    </source>
</reference>
<gene>
    <name evidence="1" type="ORF">OXX778_LOCUS22819</name>
</gene>
<evidence type="ECO:0000313" key="1">
    <source>
        <dbReference type="EMBL" id="CAF1139110.1"/>
    </source>
</evidence>
<keyword evidence="2" id="KW-1185">Reference proteome</keyword>
<dbReference type="EMBL" id="CAJNOC010010353">
    <property type="protein sequence ID" value="CAF1139110.1"/>
    <property type="molecule type" value="Genomic_DNA"/>
</dbReference>
<dbReference type="Proteomes" id="UP000663879">
    <property type="component" value="Unassembled WGS sequence"/>
</dbReference>
<protein>
    <submittedName>
        <fullName evidence="1">Uncharacterized protein</fullName>
    </submittedName>
</protein>
<comment type="caution">
    <text evidence="1">The sequence shown here is derived from an EMBL/GenBank/DDBJ whole genome shotgun (WGS) entry which is preliminary data.</text>
</comment>
<dbReference type="AlphaFoldDB" id="A0A814RUG9"/>
<sequence>MLLDLNLVHPARKCADLKCKKYDQIMAPYLQKRSKDAKNGYFIGDVHHVVNLNRPMTVPFLLISKIIIEMIKSSQLTNIKSISVLELNYSEVVDKEMNYEDGEECNEDKDGESSFVEIVEDVEVTVGKSLTGSSTLNQNNGLSDSVCDADEIVNEEESVVKKNIFNSQDKNYSNLWNSTETVEFLKKTLSNKKNPKPCPICGAYMEGDRGVNMHIACSHKKKI</sequence>
<proteinExistence type="predicted"/>